<dbReference type="AlphaFoldDB" id="A0A238WXE6"/>
<feature type="transmembrane region" description="Helical" evidence="1">
    <location>
        <begin position="189"/>
        <end position="213"/>
    </location>
</feature>
<dbReference type="Proteomes" id="UP000198420">
    <property type="component" value="Unassembled WGS sequence"/>
</dbReference>
<keyword evidence="1" id="KW-1133">Transmembrane helix</keyword>
<dbReference type="OrthoDB" id="10015530at2"/>
<accession>A0A238WXE6</accession>
<feature type="transmembrane region" description="Helical" evidence="1">
    <location>
        <begin position="116"/>
        <end position="139"/>
    </location>
</feature>
<organism evidence="2 3">
    <name type="scientific">Actinomadura mexicana</name>
    <dbReference type="NCBI Taxonomy" id="134959"/>
    <lineage>
        <taxon>Bacteria</taxon>
        <taxon>Bacillati</taxon>
        <taxon>Actinomycetota</taxon>
        <taxon>Actinomycetes</taxon>
        <taxon>Streptosporangiales</taxon>
        <taxon>Thermomonosporaceae</taxon>
        <taxon>Actinomadura</taxon>
    </lineage>
</organism>
<keyword evidence="3" id="KW-1185">Reference proteome</keyword>
<feature type="transmembrane region" description="Helical" evidence="1">
    <location>
        <begin position="92"/>
        <end position="110"/>
    </location>
</feature>
<evidence type="ECO:0000313" key="2">
    <source>
        <dbReference type="EMBL" id="SNR51176.1"/>
    </source>
</evidence>
<dbReference type="RefSeq" id="WP_089311469.1">
    <property type="nucleotide sequence ID" value="NZ_FZNP01000003.1"/>
</dbReference>
<proteinExistence type="predicted"/>
<name>A0A238WXE6_9ACTN</name>
<keyword evidence="1" id="KW-0812">Transmembrane</keyword>
<dbReference type="EMBL" id="FZNP01000003">
    <property type="protein sequence ID" value="SNR51176.1"/>
    <property type="molecule type" value="Genomic_DNA"/>
</dbReference>
<keyword evidence="1" id="KW-0472">Membrane</keyword>
<feature type="transmembrane region" description="Helical" evidence="1">
    <location>
        <begin position="160"/>
        <end position="183"/>
    </location>
</feature>
<protein>
    <submittedName>
        <fullName evidence="2">Uncharacterized protein</fullName>
    </submittedName>
</protein>
<evidence type="ECO:0000256" key="1">
    <source>
        <dbReference type="SAM" id="Phobius"/>
    </source>
</evidence>
<gene>
    <name evidence="2" type="ORF">SAMN06265355_103429</name>
</gene>
<evidence type="ECO:0000313" key="3">
    <source>
        <dbReference type="Proteomes" id="UP000198420"/>
    </source>
</evidence>
<feature type="transmembrane region" description="Helical" evidence="1">
    <location>
        <begin position="43"/>
        <end position="62"/>
    </location>
</feature>
<reference evidence="3" key="1">
    <citation type="submission" date="2017-06" db="EMBL/GenBank/DDBJ databases">
        <authorList>
            <person name="Varghese N."/>
            <person name="Submissions S."/>
        </authorList>
    </citation>
    <scope>NUCLEOTIDE SEQUENCE [LARGE SCALE GENOMIC DNA]</scope>
    <source>
        <strain evidence="3">DSM 44485</strain>
    </source>
</reference>
<sequence length="218" mass="22724">MSADRITRIPYVRVLLTALAWLIVLATVSGASSALGEGSPNHATGLITAATNITALLFLVALRRPRLRKIAGVRRAGETEIIGSWRMYQKEILRIAILPTLGTLAMLWASDPSLRLIGGVGHALGVLILAGTSVVFYVLTARTIRSMKGEARSGAPHHPVLGVVLGSLLTVALSLLALGSMALAGSLTWQVVIACAIAGVATFAAALTTLWAVSTAKN</sequence>